<dbReference type="SUPFAM" id="SSF48264">
    <property type="entry name" value="Cytochrome P450"/>
    <property type="match status" value="1"/>
</dbReference>
<name>A0A2T2NQP1_CORCC</name>
<dbReference type="GO" id="GO:0016705">
    <property type="term" value="F:oxidoreductase activity, acting on paired donors, with incorporation or reduction of molecular oxygen"/>
    <property type="evidence" value="ECO:0007669"/>
    <property type="project" value="InterPro"/>
</dbReference>
<dbReference type="GO" id="GO:0004497">
    <property type="term" value="F:monooxygenase activity"/>
    <property type="evidence" value="ECO:0007669"/>
    <property type="project" value="UniProtKB-KW"/>
</dbReference>
<evidence type="ECO:0000313" key="9">
    <source>
        <dbReference type="Proteomes" id="UP000240883"/>
    </source>
</evidence>
<proteinExistence type="inferred from homology"/>
<dbReference type="PANTHER" id="PTHR46300:SF2">
    <property type="entry name" value="CYTOCHROME P450 MONOOXYGENASE ALNH-RELATED"/>
    <property type="match status" value="1"/>
</dbReference>
<sequence>MALTNIDLQRDAISIVLVCSSVLAVAHAIVRLLLVGRRPAGLPPGPRTLPLIGNLHLMPTHKPYKVFAEWGKKYGSIYSIMVGSSPLILVQSHKIAKELLDKRGAIYSSRPDMYILSDLASRKLRQVAMKYNATWRQIHRINHKILNAKAIQAYTPYQHLEIKQTLVDLLDNPAAHKRHIQRYSNAVTCQMVYGFRTTSWEDPKLQSVVQIFFEVCDLAVTVPARLMDCYPILQKIPKQWLAVCRKAMDLDQRCITTFLGRWLEGKQKVERNDITPCFCAGLVQAQKAEGFSDELASYIAGDIVEAGSSTTSDELFGFLMAMCTHPDVQRKAHEELDSVIGKGRLPTLDDMDKLPYIRGCVKETLRWMPTTALLVPHSPIKDDIYEGMLIPANSAVVLNVWALNMDPTAWPDPHRFDPLRFQHDLRSEHEIATTAELTHPRHNYIFGAGRRLCQGMHVAERSLFLSMASILWGFDIVTPDPSKIDTEDLRGGLAVVPAPFECNITPRDSERAEVMRKEWAEQQEQFLDPVTKQWVRVPEGLPLSTYTPDSSSKALR</sequence>
<evidence type="ECO:0000256" key="3">
    <source>
        <dbReference type="ARBA" id="ARBA00023002"/>
    </source>
</evidence>
<dbReference type="AlphaFoldDB" id="A0A2T2NQP1"/>
<reference evidence="8 9" key="1">
    <citation type="journal article" date="2018" name="Front. Microbiol.">
        <title>Genome-Wide Analysis of Corynespora cassiicola Leaf Fall Disease Putative Effectors.</title>
        <authorList>
            <person name="Lopez D."/>
            <person name="Ribeiro S."/>
            <person name="Label P."/>
            <person name="Fumanal B."/>
            <person name="Venisse J.S."/>
            <person name="Kohler A."/>
            <person name="de Oliveira R.R."/>
            <person name="Labutti K."/>
            <person name="Lipzen A."/>
            <person name="Lail K."/>
            <person name="Bauer D."/>
            <person name="Ohm R.A."/>
            <person name="Barry K.W."/>
            <person name="Spatafora J."/>
            <person name="Grigoriev I.V."/>
            <person name="Martin F.M."/>
            <person name="Pujade-Renaud V."/>
        </authorList>
    </citation>
    <scope>NUCLEOTIDE SEQUENCE [LARGE SCALE GENOMIC DNA]</scope>
    <source>
        <strain evidence="8 9">Philippines</strain>
    </source>
</reference>
<dbReference type="GO" id="GO:0005506">
    <property type="term" value="F:iron ion binding"/>
    <property type="evidence" value="ECO:0007669"/>
    <property type="project" value="InterPro"/>
</dbReference>
<feature type="transmembrane region" description="Helical" evidence="7">
    <location>
        <begin position="12"/>
        <end position="34"/>
    </location>
</feature>
<dbReference type="InterPro" id="IPR001128">
    <property type="entry name" value="Cyt_P450"/>
</dbReference>
<comment type="similarity">
    <text evidence="1">Belongs to the cytochrome P450 family.</text>
</comment>
<keyword evidence="6" id="KW-0349">Heme</keyword>
<gene>
    <name evidence="8" type="ORF">BS50DRAFT_522388</name>
</gene>
<accession>A0A2T2NQP1</accession>
<dbReference type="PANTHER" id="PTHR46300">
    <property type="entry name" value="P450, PUTATIVE (EUROFUNG)-RELATED-RELATED"/>
    <property type="match status" value="1"/>
</dbReference>
<keyword evidence="7" id="KW-1133">Transmembrane helix</keyword>
<dbReference type="OrthoDB" id="1055148at2759"/>
<dbReference type="InterPro" id="IPR036396">
    <property type="entry name" value="Cyt_P450_sf"/>
</dbReference>
<evidence type="ECO:0000256" key="1">
    <source>
        <dbReference type="ARBA" id="ARBA00010617"/>
    </source>
</evidence>
<evidence type="ECO:0000256" key="7">
    <source>
        <dbReference type="SAM" id="Phobius"/>
    </source>
</evidence>
<keyword evidence="3" id="KW-0560">Oxidoreductase</keyword>
<dbReference type="Pfam" id="PF00067">
    <property type="entry name" value="p450"/>
    <property type="match status" value="1"/>
</dbReference>
<evidence type="ECO:0000313" key="8">
    <source>
        <dbReference type="EMBL" id="PSN67689.1"/>
    </source>
</evidence>
<dbReference type="CDD" id="cd11065">
    <property type="entry name" value="CYP64-like"/>
    <property type="match status" value="1"/>
</dbReference>
<dbReference type="PRINTS" id="PR00463">
    <property type="entry name" value="EP450I"/>
</dbReference>
<keyword evidence="5" id="KW-0503">Monooxygenase</keyword>
<evidence type="ECO:0000256" key="2">
    <source>
        <dbReference type="ARBA" id="ARBA00022723"/>
    </source>
</evidence>
<dbReference type="Gene3D" id="1.10.630.10">
    <property type="entry name" value="Cytochrome P450"/>
    <property type="match status" value="1"/>
</dbReference>
<evidence type="ECO:0000256" key="6">
    <source>
        <dbReference type="PIRSR" id="PIRSR602401-1"/>
    </source>
</evidence>
<protein>
    <submittedName>
        <fullName evidence="8">Cytochrome P450</fullName>
    </submittedName>
</protein>
<keyword evidence="9" id="KW-1185">Reference proteome</keyword>
<feature type="binding site" description="axial binding residue" evidence="6">
    <location>
        <position position="453"/>
    </location>
    <ligand>
        <name>heme</name>
        <dbReference type="ChEBI" id="CHEBI:30413"/>
    </ligand>
    <ligandPart>
        <name>Fe</name>
        <dbReference type="ChEBI" id="CHEBI:18248"/>
    </ligandPart>
</feature>
<dbReference type="EMBL" id="KZ678134">
    <property type="protein sequence ID" value="PSN67689.1"/>
    <property type="molecule type" value="Genomic_DNA"/>
</dbReference>
<comment type="cofactor">
    <cofactor evidence="6">
        <name>heme</name>
        <dbReference type="ChEBI" id="CHEBI:30413"/>
    </cofactor>
</comment>
<keyword evidence="7" id="KW-0812">Transmembrane</keyword>
<dbReference type="STRING" id="1448308.A0A2T2NQP1"/>
<keyword evidence="4 6" id="KW-0408">Iron</keyword>
<dbReference type="GO" id="GO:0020037">
    <property type="term" value="F:heme binding"/>
    <property type="evidence" value="ECO:0007669"/>
    <property type="project" value="InterPro"/>
</dbReference>
<evidence type="ECO:0000256" key="4">
    <source>
        <dbReference type="ARBA" id="ARBA00023004"/>
    </source>
</evidence>
<dbReference type="InterPro" id="IPR050364">
    <property type="entry name" value="Cytochrome_P450_fung"/>
</dbReference>
<organism evidence="8 9">
    <name type="scientific">Corynespora cassiicola Philippines</name>
    <dbReference type="NCBI Taxonomy" id="1448308"/>
    <lineage>
        <taxon>Eukaryota</taxon>
        <taxon>Fungi</taxon>
        <taxon>Dikarya</taxon>
        <taxon>Ascomycota</taxon>
        <taxon>Pezizomycotina</taxon>
        <taxon>Dothideomycetes</taxon>
        <taxon>Pleosporomycetidae</taxon>
        <taxon>Pleosporales</taxon>
        <taxon>Corynesporascaceae</taxon>
        <taxon>Corynespora</taxon>
    </lineage>
</organism>
<dbReference type="Proteomes" id="UP000240883">
    <property type="component" value="Unassembled WGS sequence"/>
</dbReference>
<evidence type="ECO:0000256" key="5">
    <source>
        <dbReference type="ARBA" id="ARBA00023033"/>
    </source>
</evidence>
<dbReference type="InterPro" id="IPR002401">
    <property type="entry name" value="Cyt_P450_E_grp-I"/>
</dbReference>
<keyword evidence="7" id="KW-0472">Membrane</keyword>
<keyword evidence="2 6" id="KW-0479">Metal-binding</keyword>